<dbReference type="KEGG" id="psco:LY89DRAFT_783561"/>
<organism evidence="2 3">
    <name type="scientific">Mollisia scopiformis</name>
    <name type="common">Conifer needle endophyte fungus</name>
    <name type="synonym">Phialocephala scopiformis</name>
    <dbReference type="NCBI Taxonomy" id="149040"/>
    <lineage>
        <taxon>Eukaryota</taxon>
        <taxon>Fungi</taxon>
        <taxon>Dikarya</taxon>
        <taxon>Ascomycota</taxon>
        <taxon>Pezizomycotina</taxon>
        <taxon>Leotiomycetes</taxon>
        <taxon>Helotiales</taxon>
        <taxon>Mollisiaceae</taxon>
        <taxon>Mollisia</taxon>
    </lineage>
</organism>
<evidence type="ECO:0000313" key="2">
    <source>
        <dbReference type="EMBL" id="KUJ15407.1"/>
    </source>
</evidence>
<sequence length="132" mass="14292">MPLSPASTHITHGTSTESPPDNSSACTSNSNLKSSLAKNITSLPLPTSTNDSTLPDPNIRTSPSLLIVLPTSRTISERQKLCSGRVNSYFADPIHTLPQYKRNTIQAGMKDHVEDMLSQVEALTMKINEDDA</sequence>
<dbReference type="OrthoDB" id="10617051at2759"/>
<dbReference type="EMBL" id="KQ947418">
    <property type="protein sequence ID" value="KUJ15407.1"/>
    <property type="molecule type" value="Genomic_DNA"/>
</dbReference>
<name>A0A194X6H2_MOLSC</name>
<gene>
    <name evidence="2" type="ORF">LY89DRAFT_783561</name>
</gene>
<feature type="compositionally biased region" description="Polar residues" evidence="1">
    <location>
        <begin position="1"/>
        <end position="27"/>
    </location>
</feature>
<dbReference type="Proteomes" id="UP000070700">
    <property type="component" value="Unassembled WGS sequence"/>
</dbReference>
<dbReference type="RefSeq" id="XP_018069762.1">
    <property type="nucleotide sequence ID" value="XM_018222695.1"/>
</dbReference>
<feature type="region of interest" description="Disordered" evidence="1">
    <location>
        <begin position="1"/>
        <end position="62"/>
    </location>
</feature>
<keyword evidence="3" id="KW-1185">Reference proteome</keyword>
<feature type="compositionally biased region" description="Low complexity" evidence="1">
    <location>
        <begin position="28"/>
        <end position="39"/>
    </location>
</feature>
<evidence type="ECO:0000256" key="1">
    <source>
        <dbReference type="SAM" id="MobiDB-lite"/>
    </source>
</evidence>
<dbReference type="InParanoid" id="A0A194X6H2"/>
<accession>A0A194X6H2</accession>
<dbReference type="AlphaFoldDB" id="A0A194X6H2"/>
<reference evidence="2 3" key="1">
    <citation type="submission" date="2015-10" db="EMBL/GenBank/DDBJ databases">
        <title>Full genome of DAOMC 229536 Phialocephala scopiformis, a fungal endophyte of spruce producing the potent anti-insectan compound rugulosin.</title>
        <authorList>
            <consortium name="DOE Joint Genome Institute"/>
            <person name="Walker A.K."/>
            <person name="Frasz S.L."/>
            <person name="Seifert K.A."/>
            <person name="Miller J.D."/>
            <person name="Mondo S.J."/>
            <person name="Labutti K."/>
            <person name="Lipzen A."/>
            <person name="Dockter R."/>
            <person name="Kennedy M."/>
            <person name="Grigoriev I.V."/>
            <person name="Spatafora J.W."/>
        </authorList>
    </citation>
    <scope>NUCLEOTIDE SEQUENCE [LARGE SCALE GENOMIC DNA]</scope>
    <source>
        <strain evidence="2 3">CBS 120377</strain>
    </source>
</reference>
<feature type="compositionally biased region" description="Polar residues" evidence="1">
    <location>
        <begin position="40"/>
        <end position="62"/>
    </location>
</feature>
<dbReference type="GeneID" id="28832421"/>
<evidence type="ECO:0000313" key="3">
    <source>
        <dbReference type="Proteomes" id="UP000070700"/>
    </source>
</evidence>
<proteinExistence type="predicted"/>
<protein>
    <submittedName>
        <fullName evidence="2">Uncharacterized protein</fullName>
    </submittedName>
</protein>